<name>A0A5N7DF20_9EURO</name>
<accession>A0A5N7DF20</accession>
<accession>A0A5N6HZR4</accession>
<evidence type="ECO:0000313" key="1">
    <source>
        <dbReference type="EMBL" id="KAE8404977.1"/>
    </source>
</evidence>
<protein>
    <submittedName>
        <fullName evidence="1">Uncharacterized protein</fullName>
    </submittedName>
</protein>
<sequence length="160" mass="17913">MIEMHMLLRAQGFMPVPSCLGIDAREAWKRLVMCADPNSATCQHFNFSFNCGIETFQERGPLGAGSFVPTLPSDRHIHFPILVPTLTEPPDSIHPIPLNLDLIDGLISTLHRFPRIRQISDQSAPLPMPIVGPRFLYDSKPDKTPTRTYEGWPRAPVASQ</sequence>
<dbReference type="Proteomes" id="UP000325579">
    <property type="component" value="Unassembled WGS sequence"/>
</dbReference>
<reference evidence="1 2" key="1">
    <citation type="submission" date="2019-04" db="EMBL/GenBank/DDBJ databases">
        <authorList>
            <consortium name="DOE Joint Genome Institute"/>
            <person name="Mondo S."/>
            <person name="Kjaerbolling I."/>
            <person name="Vesth T."/>
            <person name="Frisvad J.C."/>
            <person name="Nybo J.L."/>
            <person name="Theobald S."/>
            <person name="Kildgaard S."/>
            <person name="Isbrandt T."/>
            <person name="Kuo A."/>
            <person name="Sato A."/>
            <person name="Lyhne E.K."/>
            <person name="Kogle M.E."/>
            <person name="Wiebenga A."/>
            <person name="Kun R.S."/>
            <person name="Lubbers R.J."/>
            <person name="Makela M.R."/>
            <person name="Barry K."/>
            <person name="Chovatia M."/>
            <person name="Clum A."/>
            <person name="Daum C."/>
            <person name="Haridas S."/>
            <person name="He G."/>
            <person name="LaButti K."/>
            <person name="Lipzen A."/>
            <person name="Riley R."/>
            <person name="Salamov A."/>
            <person name="Simmons B.A."/>
            <person name="Magnuson J.K."/>
            <person name="Henrissat B."/>
            <person name="Mortensen U.H."/>
            <person name="Larsen T.O."/>
            <person name="Devries R.P."/>
            <person name="Grigoriev I.V."/>
            <person name="Machida M."/>
            <person name="Baker S.E."/>
            <person name="Andersen M.R."/>
            <person name="Cantor M.N."/>
            <person name="Hua S.X."/>
        </authorList>
    </citation>
    <scope>NUCLEOTIDE SEQUENCE [LARGE SCALE GENOMIC DNA]</scope>
    <source>
        <strain evidence="1 2">CBS 119388</strain>
    </source>
</reference>
<keyword evidence="2" id="KW-1185">Reference proteome</keyword>
<dbReference type="AlphaFoldDB" id="A0A5N7DF20"/>
<dbReference type="GeneID" id="43662871"/>
<proteinExistence type="predicted"/>
<dbReference type="RefSeq" id="XP_031942296.1">
    <property type="nucleotide sequence ID" value="XM_032078180.1"/>
</dbReference>
<organism evidence="1 2">
    <name type="scientific">Aspergillus pseudonomiae</name>
    <dbReference type="NCBI Taxonomy" id="1506151"/>
    <lineage>
        <taxon>Eukaryota</taxon>
        <taxon>Fungi</taxon>
        <taxon>Dikarya</taxon>
        <taxon>Ascomycota</taxon>
        <taxon>Pezizomycotina</taxon>
        <taxon>Eurotiomycetes</taxon>
        <taxon>Eurotiomycetidae</taxon>
        <taxon>Eurotiales</taxon>
        <taxon>Aspergillaceae</taxon>
        <taxon>Aspergillus</taxon>
        <taxon>Aspergillus subgen. Circumdati</taxon>
    </lineage>
</organism>
<dbReference type="EMBL" id="ML736763">
    <property type="protein sequence ID" value="KAE8404977.1"/>
    <property type="molecule type" value="Genomic_DNA"/>
</dbReference>
<evidence type="ECO:0000313" key="2">
    <source>
        <dbReference type="Proteomes" id="UP000325579"/>
    </source>
</evidence>
<gene>
    <name evidence="1" type="ORF">BDV37DRAFT_101123</name>
</gene>